<sequence>MVTIVPCVPRYRAKLLALSLRAWEPVFPLVQEAVPSFVYDCFYPQGWQA</sequence>
<evidence type="ECO:0000313" key="1">
    <source>
        <dbReference type="EMBL" id="CAB4896390.1"/>
    </source>
</evidence>
<dbReference type="AlphaFoldDB" id="A0A6J7FUF2"/>
<proteinExistence type="predicted"/>
<protein>
    <submittedName>
        <fullName evidence="1">Unannotated protein</fullName>
    </submittedName>
</protein>
<organism evidence="1">
    <name type="scientific">freshwater metagenome</name>
    <dbReference type="NCBI Taxonomy" id="449393"/>
    <lineage>
        <taxon>unclassified sequences</taxon>
        <taxon>metagenomes</taxon>
        <taxon>ecological metagenomes</taxon>
    </lineage>
</organism>
<gene>
    <name evidence="1" type="ORF">UFOPK3472_02211</name>
</gene>
<accession>A0A6J7FUF2</accession>
<name>A0A6J7FUF2_9ZZZZ</name>
<dbReference type="EMBL" id="CAFBLX010000153">
    <property type="protein sequence ID" value="CAB4896390.1"/>
    <property type="molecule type" value="Genomic_DNA"/>
</dbReference>
<reference evidence="1" key="1">
    <citation type="submission" date="2020-05" db="EMBL/GenBank/DDBJ databases">
        <authorList>
            <person name="Chiriac C."/>
            <person name="Salcher M."/>
            <person name="Ghai R."/>
            <person name="Kavagutti S V."/>
        </authorList>
    </citation>
    <scope>NUCLEOTIDE SEQUENCE</scope>
</reference>